<evidence type="ECO:0000313" key="2">
    <source>
        <dbReference type="EMBL" id="KAF8404453.1"/>
    </source>
</evidence>
<organism evidence="2 3">
    <name type="scientific">Tetracentron sinense</name>
    <name type="common">Spur-leaf</name>
    <dbReference type="NCBI Taxonomy" id="13715"/>
    <lineage>
        <taxon>Eukaryota</taxon>
        <taxon>Viridiplantae</taxon>
        <taxon>Streptophyta</taxon>
        <taxon>Embryophyta</taxon>
        <taxon>Tracheophyta</taxon>
        <taxon>Spermatophyta</taxon>
        <taxon>Magnoliopsida</taxon>
        <taxon>Trochodendrales</taxon>
        <taxon>Trochodendraceae</taxon>
        <taxon>Tetracentron</taxon>
    </lineage>
</organism>
<evidence type="ECO:0000256" key="1">
    <source>
        <dbReference type="SAM" id="MobiDB-lite"/>
    </source>
</evidence>
<proteinExistence type="predicted"/>
<accession>A0A834ZG29</accession>
<comment type="caution">
    <text evidence="2">The sequence shown here is derived from an EMBL/GenBank/DDBJ whole genome shotgun (WGS) entry which is preliminary data.</text>
</comment>
<name>A0A834ZG29_TETSI</name>
<feature type="region of interest" description="Disordered" evidence="1">
    <location>
        <begin position="1"/>
        <end position="42"/>
    </location>
</feature>
<protein>
    <submittedName>
        <fullName evidence="2">Uncharacterized protein</fullName>
    </submittedName>
</protein>
<reference evidence="2 3" key="1">
    <citation type="submission" date="2020-04" db="EMBL/GenBank/DDBJ databases">
        <title>Plant Genome Project.</title>
        <authorList>
            <person name="Zhang R.-G."/>
        </authorList>
    </citation>
    <scope>NUCLEOTIDE SEQUENCE [LARGE SCALE GENOMIC DNA]</scope>
    <source>
        <strain evidence="2">YNK0</strain>
        <tissue evidence="2">Leaf</tissue>
    </source>
</reference>
<gene>
    <name evidence="2" type="ORF">HHK36_009338</name>
</gene>
<dbReference type="AlphaFoldDB" id="A0A834ZG29"/>
<dbReference type="EMBL" id="JABCRI010000006">
    <property type="protein sequence ID" value="KAF8404453.1"/>
    <property type="molecule type" value="Genomic_DNA"/>
</dbReference>
<sequence length="191" mass="20362">MWELKVANQRDSGEYVRFPARGDEREGPSQSQSQSPAPQEDVTSISVASMFYGYSGGSEMSEMVSALSRVVSGNHERSSGSLASTTTPFVYGNSSASAWPSLSYSSSSSSPGGGQKRVRGEESGGQLSESESLLKAYRGFAEFTASQGESSGAGVTGHRKTKVRVVGQVFRRLRGQIPVIIHLLLLLVCID</sequence>
<feature type="region of interest" description="Disordered" evidence="1">
    <location>
        <begin position="102"/>
        <end position="127"/>
    </location>
</feature>
<keyword evidence="3" id="KW-1185">Reference proteome</keyword>
<feature type="compositionally biased region" description="Low complexity" evidence="1">
    <location>
        <begin position="28"/>
        <end position="39"/>
    </location>
</feature>
<evidence type="ECO:0000313" key="3">
    <source>
        <dbReference type="Proteomes" id="UP000655225"/>
    </source>
</evidence>
<dbReference type="Proteomes" id="UP000655225">
    <property type="component" value="Unassembled WGS sequence"/>
</dbReference>